<evidence type="ECO:0000313" key="2">
    <source>
        <dbReference type="Proteomes" id="UP001530400"/>
    </source>
</evidence>
<dbReference type="Gene3D" id="3.40.50.150">
    <property type="entry name" value="Vaccinia Virus protein VP39"/>
    <property type="match status" value="1"/>
</dbReference>
<name>A0ABD3P7P7_9STRA</name>
<dbReference type="AlphaFoldDB" id="A0ABD3P7P7"/>
<keyword evidence="2" id="KW-1185">Reference proteome</keyword>
<dbReference type="EMBL" id="JALLPJ020000758">
    <property type="protein sequence ID" value="KAL3783632.1"/>
    <property type="molecule type" value="Genomic_DNA"/>
</dbReference>
<evidence type="ECO:0008006" key="3">
    <source>
        <dbReference type="Google" id="ProtNLM"/>
    </source>
</evidence>
<sequence length="411" mass="46422">MLFSPSVANDNSLVIVPPKPDAILFQQDEFSFGSLYSYRGDYSYEPASVSVESSMSSMRVTQTAAASPAAVTPSSSFKDTSSSEALNAELENADSFSADDTHAKQRHSANSLLLQRDPRNGAFTFQVHAEYDLLLYVQKDLDRHHQKLFRRSSTSNTVDGVTNELEPARIILKSIDNYCLSKQWMYHIGYEKAVVVRNFLQRSLHDFIARHSDELYNGKSKKFVALDLGTYCGYSALVMCHAIQSMLIELTATGDSRANYVQFEVITTEVSSKLMNVAQSIFRLGKVDKFVSPILVKDGDLLSDVLKKHFNGTVKFDFLLLDHSKTLYLTDLTDLEKHRFLGAGSYVSADNVVFNRLDSYRDHMATLAWEGVVQTKLEEMNLEYSNNLKDGIGELLFYDRESRQYEFTSYC</sequence>
<dbReference type="SUPFAM" id="SSF53335">
    <property type="entry name" value="S-adenosyl-L-methionine-dependent methyltransferases"/>
    <property type="match status" value="1"/>
</dbReference>
<protein>
    <recommendedName>
        <fullName evidence="3">Catechol O-methyltransferase</fullName>
    </recommendedName>
</protein>
<organism evidence="1 2">
    <name type="scientific">Cyclotella atomus</name>
    <dbReference type="NCBI Taxonomy" id="382360"/>
    <lineage>
        <taxon>Eukaryota</taxon>
        <taxon>Sar</taxon>
        <taxon>Stramenopiles</taxon>
        <taxon>Ochrophyta</taxon>
        <taxon>Bacillariophyta</taxon>
        <taxon>Coscinodiscophyceae</taxon>
        <taxon>Thalassiosirophycidae</taxon>
        <taxon>Stephanodiscales</taxon>
        <taxon>Stephanodiscaceae</taxon>
        <taxon>Cyclotella</taxon>
    </lineage>
</organism>
<comment type="caution">
    <text evidence="1">The sequence shown here is derived from an EMBL/GenBank/DDBJ whole genome shotgun (WGS) entry which is preliminary data.</text>
</comment>
<dbReference type="PANTHER" id="PTHR43836">
    <property type="entry name" value="CATECHOL O-METHYLTRANSFERASE 1-RELATED"/>
    <property type="match status" value="1"/>
</dbReference>
<reference evidence="1 2" key="1">
    <citation type="submission" date="2024-10" db="EMBL/GenBank/DDBJ databases">
        <title>Updated reference genomes for cyclostephanoid diatoms.</title>
        <authorList>
            <person name="Roberts W.R."/>
            <person name="Alverson A.J."/>
        </authorList>
    </citation>
    <scope>NUCLEOTIDE SEQUENCE [LARGE SCALE GENOMIC DNA]</scope>
    <source>
        <strain evidence="1 2">AJA010-31</strain>
    </source>
</reference>
<accession>A0ABD3P7P7</accession>
<gene>
    <name evidence="1" type="ORF">ACHAWO_001250</name>
</gene>
<dbReference type="PANTHER" id="PTHR43836:SF2">
    <property type="entry name" value="CATECHOL O-METHYLTRANSFERASE 1-RELATED"/>
    <property type="match status" value="1"/>
</dbReference>
<dbReference type="Proteomes" id="UP001530400">
    <property type="component" value="Unassembled WGS sequence"/>
</dbReference>
<proteinExistence type="predicted"/>
<evidence type="ECO:0000313" key="1">
    <source>
        <dbReference type="EMBL" id="KAL3783632.1"/>
    </source>
</evidence>
<dbReference type="InterPro" id="IPR029063">
    <property type="entry name" value="SAM-dependent_MTases_sf"/>
</dbReference>